<keyword evidence="2" id="KW-1185">Reference proteome</keyword>
<comment type="caution">
    <text evidence="1">The sequence shown here is derived from an EMBL/GenBank/DDBJ whole genome shotgun (WGS) entry which is preliminary data.</text>
</comment>
<protein>
    <submittedName>
        <fullName evidence="1">Uncharacterized protein</fullName>
    </submittedName>
</protein>
<organism evidence="1 2">
    <name type="scientific">Roseisolibacter agri</name>
    <dbReference type="NCBI Taxonomy" id="2014610"/>
    <lineage>
        <taxon>Bacteria</taxon>
        <taxon>Pseudomonadati</taxon>
        <taxon>Gemmatimonadota</taxon>
        <taxon>Gemmatimonadia</taxon>
        <taxon>Gemmatimonadales</taxon>
        <taxon>Gemmatimonadaceae</taxon>
        <taxon>Roseisolibacter</taxon>
    </lineage>
</organism>
<dbReference type="AlphaFoldDB" id="A0AA37VGH6"/>
<dbReference type="Proteomes" id="UP001161325">
    <property type="component" value="Unassembled WGS sequence"/>
</dbReference>
<gene>
    <name evidence="1" type="ORF">rosag_50720</name>
</gene>
<dbReference type="EMBL" id="BRXS01000012">
    <property type="protein sequence ID" value="GLC28559.1"/>
    <property type="molecule type" value="Genomic_DNA"/>
</dbReference>
<name>A0AA37VGH6_9BACT</name>
<sequence>MRRLLRLPLIAALTACDPASVDGPVAVTGARTEPALVRFAEQDAAVSLPDTVAAGATFTLVATTFGGGCVREVRPPTVRAADTLAVVSLFHHNTGAEICTDDLKFLEHRVALRAGGRGRMVVQVQGANRGRETAWTTVPWVLTRTLVVR</sequence>
<evidence type="ECO:0000313" key="1">
    <source>
        <dbReference type="EMBL" id="GLC28559.1"/>
    </source>
</evidence>
<proteinExistence type="predicted"/>
<reference evidence="1" key="1">
    <citation type="submission" date="2022-08" db="EMBL/GenBank/DDBJ databases">
        <title>Draft genome sequencing of Roseisolibacter agri AW1220.</title>
        <authorList>
            <person name="Tobiishi Y."/>
            <person name="Tonouchi A."/>
        </authorList>
    </citation>
    <scope>NUCLEOTIDE SEQUENCE</scope>
    <source>
        <strain evidence="1">AW1220</strain>
    </source>
</reference>
<dbReference type="RefSeq" id="WP_284352955.1">
    <property type="nucleotide sequence ID" value="NZ_BRXS01000012.1"/>
</dbReference>
<evidence type="ECO:0000313" key="2">
    <source>
        <dbReference type="Proteomes" id="UP001161325"/>
    </source>
</evidence>
<accession>A0AA37VGH6</accession>